<dbReference type="STRING" id="1333998.M2A_2463"/>
<sequence length="198" mass="21470">MSTAPPAPTGTPPDSAGNPAESAGSAAPAAPDTPPGGVPARSPAETRELVEAIEWLFFAYRDFTSDPDEILHEYGFGRAHHRVIHFVGRHPGITVADLLNILRITKQSLSRVLKELVGQGYIVQKTGTKDRRQRLLYLSDKGMEMERRLAGPQRERVAKALAAAGPEAQKAWCAVLAHLVNEDDRRAVEALISNGYVS</sequence>
<evidence type="ECO:0000256" key="4">
    <source>
        <dbReference type="SAM" id="MobiDB-lite"/>
    </source>
</evidence>
<gene>
    <name evidence="6" type="ORF">M2A_2463</name>
</gene>
<organism evidence="6 7">
    <name type="scientific">Tepidicaulis marinus</name>
    <dbReference type="NCBI Taxonomy" id="1333998"/>
    <lineage>
        <taxon>Bacteria</taxon>
        <taxon>Pseudomonadati</taxon>
        <taxon>Pseudomonadota</taxon>
        <taxon>Alphaproteobacteria</taxon>
        <taxon>Hyphomicrobiales</taxon>
        <taxon>Parvibaculaceae</taxon>
        <taxon>Tepidicaulis</taxon>
    </lineage>
</organism>
<dbReference type="RefSeq" id="WP_081875604.1">
    <property type="nucleotide sequence ID" value="NZ_BBIO01000013.1"/>
</dbReference>
<dbReference type="PROSITE" id="PS50995">
    <property type="entry name" value="HTH_MARR_2"/>
    <property type="match status" value="1"/>
</dbReference>
<evidence type="ECO:0000259" key="5">
    <source>
        <dbReference type="PROSITE" id="PS50995"/>
    </source>
</evidence>
<dbReference type="GO" id="GO:0003677">
    <property type="term" value="F:DNA binding"/>
    <property type="evidence" value="ECO:0007669"/>
    <property type="project" value="UniProtKB-KW"/>
</dbReference>
<dbReference type="AlphaFoldDB" id="A0A081BD46"/>
<dbReference type="GO" id="GO:0003700">
    <property type="term" value="F:DNA-binding transcription factor activity"/>
    <property type="evidence" value="ECO:0007669"/>
    <property type="project" value="InterPro"/>
</dbReference>
<keyword evidence="7" id="KW-1185">Reference proteome</keyword>
<dbReference type="SMART" id="SM00347">
    <property type="entry name" value="HTH_MARR"/>
    <property type="match status" value="1"/>
</dbReference>
<evidence type="ECO:0000313" key="7">
    <source>
        <dbReference type="Proteomes" id="UP000028702"/>
    </source>
</evidence>
<reference evidence="6 7" key="1">
    <citation type="submission" date="2014-07" db="EMBL/GenBank/DDBJ databases">
        <title>Tepidicaulis marinum gen. nov., sp. nov., a novel marine bacterium denitrifying nitrate to nitrous oxide strictly under microaerobic conditions.</title>
        <authorList>
            <person name="Takeuchi M."/>
            <person name="Yamagishi T."/>
            <person name="Kamagata Y."/>
            <person name="Oshima K."/>
            <person name="Hattori M."/>
            <person name="Katayama T."/>
            <person name="Hanada S."/>
            <person name="Tamaki H."/>
            <person name="Marumo K."/>
            <person name="Maeda H."/>
            <person name="Nedachi M."/>
            <person name="Iwasaki W."/>
            <person name="Suwa Y."/>
            <person name="Sakata S."/>
        </authorList>
    </citation>
    <scope>NUCLEOTIDE SEQUENCE [LARGE SCALE GENOMIC DNA]</scope>
    <source>
        <strain evidence="6 7">MA2</strain>
    </source>
</reference>
<keyword evidence="3" id="KW-0804">Transcription</keyword>
<feature type="region of interest" description="Disordered" evidence="4">
    <location>
        <begin position="1"/>
        <end position="43"/>
    </location>
</feature>
<evidence type="ECO:0000256" key="1">
    <source>
        <dbReference type="ARBA" id="ARBA00023015"/>
    </source>
</evidence>
<evidence type="ECO:0000313" key="6">
    <source>
        <dbReference type="EMBL" id="GAK45964.1"/>
    </source>
</evidence>
<accession>A0A081BD46</accession>
<comment type="caution">
    <text evidence="6">The sequence shown here is derived from an EMBL/GenBank/DDBJ whole genome shotgun (WGS) entry which is preliminary data.</text>
</comment>
<dbReference type="PROSITE" id="PS01117">
    <property type="entry name" value="HTH_MARR_1"/>
    <property type="match status" value="1"/>
</dbReference>
<dbReference type="PANTHER" id="PTHR33164">
    <property type="entry name" value="TRANSCRIPTIONAL REGULATOR, MARR FAMILY"/>
    <property type="match status" value="1"/>
</dbReference>
<evidence type="ECO:0000256" key="3">
    <source>
        <dbReference type="ARBA" id="ARBA00023163"/>
    </source>
</evidence>
<dbReference type="InterPro" id="IPR039422">
    <property type="entry name" value="MarR/SlyA-like"/>
</dbReference>
<proteinExistence type="predicted"/>
<dbReference type="InterPro" id="IPR036390">
    <property type="entry name" value="WH_DNA-bd_sf"/>
</dbReference>
<feature type="compositionally biased region" description="Low complexity" evidence="4">
    <location>
        <begin position="12"/>
        <end position="30"/>
    </location>
</feature>
<dbReference type="InterPro" id="IPR036388">
    <property type="entry name" value="WH-like_DNA-bd_sf"/>
</dbReference>
<feature type="compositionally biased region" description="Pro residues" evidence="4">
    <location>
        <begin position="1"/>
        <end position="11"/>
    </location>
</feature>
<keyword evidence="2" id="KW-0238">DNA-binding</keyword>
<dbReference type="GO" id="GO:0006950">
    <property type="term" value="P:response to stress"/>
    <property type="evidence" value="ECO:0007669"/>
    <property type="project" value="TreeGrafter"/>
</dbReference>
<dbReference type="SUPFAM" id="SSF46785">
    <property type="entry name" value="Winged helix' DNA-binding domain"/>
    <property type="match status" value="1"/>
</dbReference>
<dbReference type="InterPro" id="IPR023187">
    <property type="entry name" value="Tscrpt_reg_MarR-type_CS"/>
</dbReference>
<dbReference type="Proteomes" id="UP000028702">
    <property type="component" value="Unassembled WGS sequence"/>
</dbReference>
<feature type="domain" description="HTH marR-type" evidence="5">
    <location>
        <begin position="46"/>
        <end position="181"/>
    </location>
</feature>
<keyword evidence="1" id="KW-0805">Transcription regulation</keyword>
<evidence type="ECO:0000256" key="2">
    <source>
        <dbReference type="ARBA" id="ARBA00023125"/>
    </source>
</evidence>
<dbReference type="Pfam" id="PF12802">
    <property type="entry name" value="MarR_2"/>
    <property type="match status" value="1"/>
</dbReference>
<dbReference type="EMBL" id="BBIO01000013">
    <property type="protein sequence ID" value="GAK45964.1"/>
    <property type="molecule type" value="Genomic_DNA"/>
</dbReference>
<name>A0A081BD46_9HYPH</name>
<dbReference type="PANTHER" id="PTHR33164:SF44">
    <property type="entry name" value="TRANSCRIPTIONAL REGULATORY PROTEIN"/>
    <property type="match status" value="1"/>
</dbReference>
<dbReference type="Gene3D" id="1.10.10.10">
    <property type="entry name" value="Winged helix-like DNA-binding domain superfamily/Winged helix DNA-binding domain"/>
    <property type="match status" value="1"/>
</dbReference>
<dbReference type="eggNOG" id="COG1846">
    <property type="taxonomic scope" value="Bacteria"/>
</dbReference>
<dbReference type="InterPro" id="IPR000835">
    <property type="entry name" value="HTH_MarR-typ"/>
</dbReference>
<protein>
    <submittedName>
        <fullName evidence="6">MarR family transcriptional regulator</fullName>
    </submittedName>
</protein>